<dbReference type="AlphaFoldDB" id="A0A238L973"/>
<accession>A0A238L973</accession>
<evidence type="ECO:0008006" key="3">
    <source>
        <dbReference type="Google" id="ProtNLM"/>
    </source>
</evidence>
<evidence type="ECO:0000313" key="2">
    <source>
        <dbReference type="Proteomes" id="UP000201613"/>
    </source>
</evidence>
<reference evidence="1 2" key="1">
    <citation type="submission" date="2017-05" db="EMBL/GenBank/DDBJ databases">
        <authorList>
            <person name="Song R."/>
            <person name="Chenine A.L."/>
            <person name="Ruprecht R.M."/>
        </authorList>
    </citation>
    <scope>NUCLEOTIDE SEQUENCE [LARGE SCALE GENOMIC DNA]</scope>
    <source>
        <strain evidence="1 2">CECT 8899</strain>
    </source>
</reference>
<dbReference type="Proteomes" id="UP000201613">
    <property type="component" value="Unassembled WGS sequence"/>
</dbReference>
<sequence>MAVDLQDLFERLPAYHRRKDHTEGGKVRGSLDAPHSLTDAADYGPLKSLLSVMLREGQIVAEDIAQLYDDHFIETCAPWLIPYIGALVGARPLEDFGDVQSARAWVAVTIALRQRKGTLAALEVAVRAATGWPVVAVEYWSRVCTTESLRRVRIVDGNELEITPAQAWTRAQGSPPARLRHIAGSADLGRTNALDRVGTAFDSTPRRAEMGRIEHGAGRWNLPNIGLHLHRIEAVTLGSPYPGEDGVGGSPGHLVEATHAGSGMYRFSPFRADQPLFQRPAVADHGLDKRPTEADLPIPISRRMLDAAPGRYCPWSFAIHVTTAGGTTTLDADQIKAANLASVEDVGGNEAWLWGPRAGVALVDPELGRFTLPTDIGGVTAVHVTWHYGRAHSIGGHERTEVPEHDGTGAIPFPASTRVLLSELADVVDQGVDKLLVLTGESPRLVALEGASPTLDLEGNTLILRAPAGASAMLSGLRIINGRLVLEGIDDPGDDILGHGVTWRIEDCTITEQASLDDDQPNGSPWFTLLVRAGIDLTIERSIIAGQTQLRADVVLTAIDSILRARRLSDPAISRGNDEIGQTLSLVRSTVIGRVDSFAVGGSGPGDIGGMAVTGVEPAALGISDSLIVTDPNQNGLGLNIMATQEGCVRYSRIPGQSRAPRRYRSLPETGQDEWDVYPQFTSLDLADPGFLQLAEGTPAAILRGGENGSEMGVGNRQMAATRLRNLKRTTEEFLRFGYSTGPIFET</sequence>
<protein>
    <recommendedName>
        <fullName evidence="3">Phage tail protein (Tail_P2_I)</fullName>
    </recommendedName>
</protein>
<gene>
    <name evidence="1" type="ORF">LOM8899_00380</name>
</gene>
<organism evidence="1 2">
    <name type="scientific">Flavimaricola marinus</name>
    <dbReference type="NCBI Taxonomy" id="1819565"/>
    <lineage>
        <taxon>Bacteria</taxon>
        <taxon>Pseudomonadati</taxon>
        <taxon>Pseudomonadota</taxon>
        <taxon>Alphaproteobacteria</taxon>
        <taxon>Rhodobacterales</taxon>
        <taxon>Paracoccaceae</taxon>
        <taxon>Flavimaricola</taxon>
    </lineage>
</organism>
<dbReference type="RefSeq" id="WP_093990455.1">
    <property type="nucleotide sequence ID" value="NZ_FXZK01000001.1"/>
</dbReference>
<proteinExistence type="predicted"/>
<dbReference type="OrthoDB" id="626916at2"/>
<keyword evidence="2" id="KW-1185">Reference proteome</keyword>
<name>A0A238L973_9RHOB</name>
<evidence type="ECO:0000313" key="1">
    <source>
        <dbReference type="EMBL" id="SMY06257.1"/>
    </source>
</evidence>
<dbReference type="EMBL" id="FXZK01000001">
    <property type="protein sequence ID" value="SMY06257.1"/>
    <property type="molecule type" value="Genomic_DNA"/>
</dbReference>